<dbReference type="Proteomes" id="UP000824890">
    <property type="component" value="Unassembled WGS sequence"/>
</dbReference>
<sequence length="226" mass="25591">MIKRVRKATAEYATSETVVWWDMNNCPLPSDTHFFCILCYKNLGYNGPLTIVAAGNLYGIPYDFLKTLSSTGVVLKHFTSRLSVIVPSYLHSRTSHSPLSIMLITTNSGLLDSIIRKIYMGVLIGYNLLLAYPPSYEPEDPHPSSLVSVGGEWLWDRSSLLKVSGLEEEETRRLVVDTTSCEMFSCASCPVCPFSTFENFIEHLEDENHKTIWRLIMKNMCFPSFI</sequence>
<proteinExistence type="predicted"/>
<dbReference type="PANTHER" id="PTHR14379">
    <property type="entry name" value="LIMKAIN B LKAP"/>
    <property type="match status" value="1"/>
</dbReference>
<dbReference type="EMBL" id="JAGKQM010000016">
    <property type="protein sequence ID" value="KAH0875611.1"/>
    <property type="molecule type" value="Genomic_DNA"/>
</dbReference>
<organism evidence="1 2">
    <name type="scientific">Brassica napus</name>
    <name type="common">Rape</name>
    <dbReference type="NCBI Taxonomy" id="3708"/>
    <lineage>
        <taxon>Eukaryota</taxon>
        <taxon>Viridiplantae</taxon>
        <taxon>Streptophyta</taxon>
        <taxon>Embryophyta</taxon>
        <taxon>Tracheophyta</taxon>
        <taxon>Spermatophyta</taxon>
        <taxon>Magnoliopsida</taxon>
        <taxon>eudicotyledons</taxon>
        <taxon>Gunneridae</taxon>
        <taxon>Pentapetalae</taxon>
        <taxon>rosids</taxon>
        <taxon>malvids</taxon>
        <taxon>Brassicales</taxon>
        <taxon>Brassicaceae</taxon>
        <taxon>Brassiceae</taxon>
        <taxon>Brassica</taxon>
    </lineage>
</organism>
<protein>
    <recommendedName>
        <fullName evidence="3">NYN domain-containing protein</fullName>
    </recommendedName>
</protein>
<evidence type="ECO:0000313" key="1">
    <source>
        <dbReference type="EMBL" id="KAH0875611.1"/>
    </source>
</evidence>
<accession>A0ABQ7Z5Y3</accession>
<dbReference type="CDD" id="cd10910">
    <property type="entry name" value="PIN_limkain_b1_N_like"/>
    <property type="match status" value="1"/>
</dbReference>
<dbReference type="InterPro" id="IPR024768">
    <property type="entry name" value="Marf1"/>
</dbReference>
<name>A0ABQ7Z5Y3_BRANA</name>
<evidence type="ECO:0000313" key="2">
    <source>
        <dbReference type="Proteomes" id="UP000824890"/>
    </source>
</evidence>
<dbReference type="PANTHER" id="PTHR14379:SF32">
    <property type="entry name" value="C2H2-TYPE DOMAIN-CONTAINING PROTEIN"/>
    <property type="match status" value="1"/>
</dbReference>
<comment type="caution">
    <text evidence="1">The sequence shown here is derived from an EMBL/GenBank/DDBJ whole genome shotgun (WGS) entry which is preliminary data.</text>
</comment>
<reference evidence="1 2" key="1">
    <citation type="submission" date="2021-05" db="EMBL/GenBank/DDBJ databases">
        <title>Genome Assembly of Synthetic Allotetraploid Brassica napus Reveals Homoeologous Exchanges between Subgenomes.</title>
        <authorList>
            <person name="Davis J.T."/>
        </authorList>
    </citation>
    <scope>NUCLEOTIDE SEQUENCE [LARGE SCALE GENOMIC DNA]</scope>
    <source>
        <strain evidence="2">cv. Da-Ae</strain>
        <tissue evidence="1">Seedling</tissue>
    </source>
</reference>
<evidence type="ECO:0008006" key="3">
    <source>
        <dbReference type="Google" id="ProtNLM"/>
    </source>
</evidence>
<keyword evidence="2" id="KW-1185">Reference proteome</keyword>
<gene>
    <name evidence="1" type="ORF">HID58_072973</name>
</gene>